<feature type="transmembrane region" description="Helical" evidence="24">
    <location>
        <begin position="15"/>
        <end position="37"/>
    </location>
</feature>
<evidence type="ECO:0000256" key="7">
    <source>
        <dbReference type="ARBA" id="ARBA00022824"/>
    </source>
</evidence>
<keyword evidence="9 22" id="KW-0560">Oxidoreductase</keyword>
<keyword evidence="24" id="KW-0812">Transmembrane</keyword>
<comment type="similarity">
    <text evidence="4 22">Belongs to the cytochrome P450 family.</text>
</comment>
<comment type="caution">
    <text evidence="25">The sequence shown here is derived from an EMBL/GenBank/DDBJ whole genome shotgun (WGS) entry which is preliminary data.</text>
</comment>
<evidence type="ECO:0000256" key="2">
    <source>
        <dbReference type="ARBA" id="ARBA00004524"/>
    </source>
</evidence>
<evidence type="ECO:0000256" key="14">
    <source>
        <dbReference type="ARBA" id="ARBA00044040"/>
    </source>
</evidence>
<dbReference type="GO" id="GO:0005789">
    <property type="term" value="C:endoplasmic reticulum membrane"/>
    <property type="evidence" value="ECO:0007669"/>
    <property type="project" value="UniProtKB-SubCell"/>
</dbReference>
<dbReference type="GO" id="GO:0004509">
    <property type="term" value="F:steroid 21-monooxygenase activity"/>
    <property type="evidence" value="ECO:0007669"/>
    <property type="project" value="UniProtKB-EC"/>
</dbReference>
<comment type="subcellular location">
    <subcellularLocation>
        <location evidence="1">Endomembrane system</location>
        <topology evidence="1">Peripheral membrane protein</topology>
    </subcellularLocation>
    <subcellularLocation>
        <location evidence="3">Endoplasmic reticulum membrane</location>
    </subcellularLocation>
    <subcellularLocation>
        <location evidence="2">Microsome membrane</location>
    </subcellularLocation>
</comment>
<evidence type="ECO:0000313" key="25">
    <source>
        <dbReference type="EMBL" id="GAV03411.1"/>
    </source>
</evidence>
<keyword evidence="6 21" id="KW-0479">Metal-binding</keyword>
<feature type="region of interest" description="Disordered" evidence="23">
    <location>
        <begin position="515"/>
        <end position="540"/>
    </location>
</feature>
<dbReference type="InterPro" id="IPR017972">
    <property type="entry name" value="Cyt_P450_CS"/>
</dbReference>
<evidence type="ECO:0000256" key="16">
    <source>
        <dbReference type="ARBA" id="ARBA00044217"/>
    </source>
</evidence>
<keyword evidence="12" id="KW-0446">Lipid-binding</keyword>
<evidence type="ECO:0000256" key="8">
    <source>
        <dbReference type="ARBA" id="ARBA00022848"/>
    </source>
</evidence>
<dbReference type="InterPro" id="IPR050182">
    <property type="entry name" value="Cytochrome_P450_fam2"/>
</dbReference>
<dbReference type="InterPro" id="IPR002401">
    <property type="entry name" value="Cyt_P450_E_grp-I"/>
</dbReference>
<evidence type="ECO:0000256" key="10">
    <source>
        <dbReference type="ARBA" id="ARBA00023004"/>
    </source>
</evidence>
<evidence type="ECO:0000256" key="19">
    <source>
        <dbReference type="ARBA" id="ARBA00044304"/>
    </source>
</evidence>
<dbReference type="EMBL" id="BDGG01000009">
    <property type="protein sequence ID" value="GAV03411.1"/>
    <property type="molecule type" value="Genomic_DNA"/>
</dbReference>
<dbReference type="SUPFAM" id="SSF48264">
    <property type="entry name" value="Cytochrome P450"/>
    <property type="match status" value="1"/>
</dbReference>
<dbReference type="Pfam" id="PF00067">
    <property type="entry name" value="p450"/>
    <property type="match status" value="1"/>
</dbReference>
<keyword evidence="11 22" id="KW-0503">Monooxygenase</keyword>
<dbReference type="GO" id="GO:0008202">
    <property type="term" value="P:steroid metabolic process"/>
    <property type="evidence" value="ECO:0007669"/>
    <property type="project" value="UniProtKB-ARBA"/>
</dbReference>
<dbReference type="EC" id="1.14.14.16" evidence="14"/>
<accession>A0A1D1VR22</accession>
<keyword evidence="8" id="KW-0492">Microsome</keyword>
<feature type="binding site" description="axial binding residue" evidence="21">
    <location>
        <position position="466"/>
    </location>
    <ligand>
        <name>heme</name>
        <dbReference type="ChEBI" id="CHEBI:30413"/>
    </ligand>
    <ligandPart>
        <name>Fe</name>
        <dbReference type="ChEBI" id="CHEBI:18248"/>
    </ligandPart>
</feature>
<evidence type="ECO:0000256" key="20">
    <source>
        <dbReference type="ARBA" id="ARBA00044342"/>
    </source>
</evidence>
<comment type="cofactor">
    <cofactor evidence="21">
        <name>heme</name>
        <dbReference type="ChEBI" id="CHEBI:30413"/>
    </cofactor>
</comment>
<dbReference type="PANTHER" id="PTHR24300">
    <property type="entry name" value="CYTOCHROME P450 508A4-RELATED"/>
    <property type="match status" value="1"/>
</dbReference>
<dbReference type="STRING" id="947166.A0A1D1VR22"/>
<evidence type="ECO:0000256" key="17">
    <source>
        <dbReference type="ARBA" id="ARBA00044265"/>
    </source>
</evidence>
<keyword evidence="5 21" id="KW-0349">Heme</keyword>
<keyword evidence="13 24" id="KW-0472">Membrane</keyword>
<dbReference type="GO" id="GO:0020037">
    <property type="term" value="F:heme binding"/>
    <property type="evidence" value="ECO:0007669"/>
    <property type="project" value="InterPro"/>
</dbReference>
<evidence type="ECO:0000256" key="5">
    <source>
        <dbReference type="ARBA" id="ARBA00022617"/>
    </source>
</evidence>
<dbReference type="FunFam" id="1.10.630.10:FF:000049">
    <property type="entry name" value="steroid 21-hydroxylase isoform X1"/>
    <property type="match status" value="1"/>
</dbReference>
<organism evidence="25 26">
    <name type="scientific">Ramazzottius varieornatus</name>
    <name type="common">Water bear</name>
    <name type="synonym">Tardigrade</name>
    <dbReference type="NCBI Taxonomy" id="947166"/>
    <lineage>
        <taxon>Eukaryota</taxon>
        <taxon>Metazoa</taxon>
        <taxon>Ecdysozoa</taxon>
        <taxon>Tardigrada</taxon>
        <taxon>Eutardigrada</taxon>
        <taxon>Parachela</taxon>
        <taxon>Hypsibioidea</taxon>
        <taxon>Ramazzottiidae</taxon>
        <taxon>Ramazzottius</taxon>
    </lineage>
</organism>
<dbReference type="InterPro" id="IPR036396">
    <property type="entry name" value="Cyt_P450_sf"/>
</dbReference>
<evidence type="ECO:0000256" key="12">
    <source>
        <dbReference type="ARBA" id="ARBA00023121"/>
    </source>
</evidence>
<name>A0A1D1VR22_RAMVA</name>
<dbReference type="PROSITE" id="PS00086">
    <property type="entry name" value="CYTOCHROME_P450"/>
    <property type="match status" value="1"/>
</dbReference>
<dbReference type="GO" id="GO:0005506">
    <property type="term" value="F:iron ion binding"/>
    <property type="evidence" value="ECO:0007669"/>
    <property type="project" value="InterPro"/>
</dbReference>
<dbReference type="InterPro" id="IPR001128">
    <property type="entry name" value="Cyt_P450"/>
</dbReference>
<evidence type="ECO:0000256" key="21">
    <source>
        <dbReference type="PIRSR" id="PIRSR602401-1"/>
    </source>
</evidence>
<evidence type="ECO:0000256" key="4">
    <source>
        <dbReference type="ARBA" id="ARBA00010617"/>
    </source>
</evidence>
<dbReference type="GO" id="GO:0008610">
    <property type="term" value="P:lipid biosynthetic process"/>
    <property type="evidence" value="ECO:0007669"/>
    <property type="project" value="UniProtKB-ARBA"/>
</dbReference>
<evidence type="ECO:0000256" key="1">
    <source>
        <dbReference type="ARBA" id="ARBA00004184"/>
    </source>
</evidence>
<dbReference type="GO" id="GO:0006082">
    <property type="term" value="P:organic acid metabolic process"/>
    <property type="evidence" value="ECO:0007669"/>
    <property type="project" value="TreeGrafter"/>
</dbReference>
<gene>
    <name evidence="25" type="primary">RvY_13838-1</name>
    <name evidence="25" type="synonym">RvY_13838.1</name>
    <name evidence="25" type="ORF">RvY_13838</name>
</gene>
<dbReference type="PANTHER" id="PTHR24300:SF403">
    <property type="entry name" value="CYTOCHROME P450 306A1"/>
    <property type="match status" value="1"/>
</dbReference>
<dbReference type="GO" id="GO:0006805">
    <property type="term" value="P:xenobiotic metabolic process"/>
    <property type="evidence" value="ECO:0007669"/>
    <property type="project" value="TreeGrafter"/>
</dbReference>
<evidence type="ECO:0000256" key="6">
    <source>
        <dbReference type="ARBA" id="ARBA00022723"/>
    </source>
</evidence>
<evidence type="ECO:0000256" key="18">
    <source>
        <dbReference type="ARBA" id="ARBA00044282"/>
    </source>
</evidence>
<evidence type="ECO:0000256" key="9">
    <source>
        <dbReference type="ARBA" id="ARBA00023002"/>
    </source>
</evidence>
<dbReference type="Gene3D" id="1.10.630.10">
    <property type="entry name" value="Cytochrome P450"/>
    <property type="match status" value="1"/>
</dbReference>
<dbReference type="PRINTS" id="PR00463">
    <property type="entry name" value="EP450I"/>
</dbReference>
<evidence type="ECO:0000256" key="15">
    <source>
        <dbReference type="ARBA" id="ARBA00044116"/>
    </source>
</evidence>
<keyword evidence="26" id="KW-1185">Reference proteome</keyword>
<keyword evidence="24" id="KW-1133">Transmembrane helix</keyword>
<dbReference type="OrthoDB" id="3934656at2759"/>
<evidence type="ECO:0000256" key="23">
    <source>
        <dbReference type="SAM" id="MobiDB-lite"/>
    </source>
</evidence>
<keyword evidence="7" id="KW-0256">Endoplasmic reticulum</keyword>
<sequence length="540" mass="60560">MLRSALLTCILDSSITSYLFIVIVVFGAVHRFLAVILKRKVPLPSSSGGSRPSLPGPRGLPLVGNLLSLVGADAIFHLKLTGWAKKYGGIYRLSLGSSEAVILSDPAMIREAFKMEQFSARPDMLFVKQIVNGNGLIFSEGDLWKEQRRFALQQMRHFGMYRLAAEEDQLTQKIHGEIQEFMHVLDEYKETAVDLDQLLSRMIGNILCTTICGKRFEYSDPTFLRCLDTMEEGSKLVKLAMGINYLPVLRSIPMMNAIFLKIKSNNLATKAFFRSLISERAETMEPGISRDFVDAYLHQIQKLRDDETFDASFFTDAQMMQCVIDLFGAGMDTTKTSLQWAFLYMALHPHVQERVQEELDRIVGTDRSPTMDDQKDLKFTEATICEILRCSSVFPLGMPHEATEDTMFRGFTVPKGATIFSNLYAVHNDETLWKHPAEFNPERFLVNGQVEKPSFFMPFSTGRRVCLGDQLAKAEMFLVITSVLQRFHLATPSAEPKPDASGVLGMSLKPKPHRLIATPRKTSVAGSPNGKGSPVECSEK</sequence>
<dbReference type="AlphaFoldDB" id="A0A1D1VR22"/>
<dbReference type="Proteomes" id="UP000186922">
    <property type="component" value="Unassembled WGS sequence"/>
</dbReference>
<dbReference type="PRINTS" id="PR00385">
    <property type="entry name" value="P450"/>
</dbReference>
<dbReference type="GO" id="GO:0008289">
    <property type="term" value="F:lipid binding"/>
    <property type="evidence" value="ECO:0007669"/>
    <property type="project" value="UniProtKB-KW"/>
</dbReference>
<evidence type="ECO:0000256" key="3">
    <source>
        <dbReference type="ARBA" id="ARBA00004586"/>
    </source>
</evidence>
<keyword evidence="10 21" id="KW-0408">Iron</keyword>
<reference evidence="25 26" key="1">
    <citation type="journal article" date="2016" name="Nat. Commun.">
        <title>Extremotolerant tardigrade genome and improved radiotolerance of human cultured cells by tardigrade-unique protein.</title>
        <authorList>
            <person name="Hashimoto T."/>
            <person name="Horikawa D.D."/>
            <person name="Saito Y."/>
            <person name="Kuwahara H."/>
            <person name="Kozuka-Hata H."/>
            <person name="Shin-I T."/>
            <person name="Minakuchi Y."/>
            <person name="Ohishi K."/>
            <person name="Motoyama A."/>
            <person name="Aizu T."/>
            <person name="Enomoto A."/>
            <person name="Kondo K."/>
            <person name="Tanaka S."/>
            <person name="Hara Y."/>
            <person name="Koshikawa S."/>
            <person name="Sagara H."/>
            <person name="Miura T."/>
            <person name="Yokobori S."/>
            <person name="Miyagawa K."/>
            <person name="Suzuki Y."/>
            <person name="Kubo T."/>
            <person name="Oyama M."/>
            <person name="Kohara Y."/>
            <person name="Fujiyama A."/>
            <person name="Arakawa K."/>
            <person name="Katayama T."/>
            <person name="Toyoda A."/>
            <person name="Kunieda T."/>
        </authorList>
    </citation>
    <scope>NUCLEOTIDE SEQUENCE [LARGE SCALE GENOMIC DNA]</scope>
    <source>
        <strain evidence="25 26">YOKOZUNA-1</strain>
    </source>
</reference>
<evidence type="ECO:0000256" key="11">
    <source>
        <dbReference type="ARBA" id="ARBA00023033"/>
    </source>
</evidence>
<proteinExistence type="inferred from homology"/>
<evidence type="ECO:0000256" key="13">
    <source>
        <dbReference type="ARBA" id="ARBA00023136"/>
    </source>
</evidence>
<evidence type="ECO:0000256" key="22">
    <source>
        <dbReference type="RuleBase" id="RU000461"/>
    </source>
</evidence>
<evidence type="ECO:0000256" key="24">
    <source>
        <dbReference type="SAM" id="Phobius"/>
    </source>
</evidence>
<protein>
    <recommendedName>
        <fullName evidence="15">Steroid 21-hydroxylase</fullName>
        <ecNumber evidence="14">1.14.14.16</ecNumber>
    </recommendedName>
    <alternativeName>
        <fullName evidence="19">21-OHase</fullName>
    </alternativeName>
    <alternativeName>
        <fullName evidence="16">Cytochrome P-450c21</fullName>
    </alternativeName>
    <alternativeName>
        <fullName evidence="20">Cytochrome P450 21</fullName>
    </alternativeName>
    <alternativeName>
        <fullName evidence="18">Cytochrome P450 XXI</fullName>
    </alternativeName>
    <alternativeName>
        <fullName evidence="17">Cytochrome P450-C21</fullName>
    </alternativeName>
</protein>
<evidence type="ECO:0000313" key="26">
    <source>
        <dbReference type="Proteomes" id="UP000186922"/>
    </source>
</evidence>